<evidence type="ECO:0000256" key="3">
    <source>
        <dbReference type="ARBA" id="ARBA00007931"/>
    </source>
</evidence>
<dbReference type="InterPro" id="IPR008915">
    <property type="entry name" value="Peptidase_M50"/>
</dbReference>
<evidence type="ECO:0000256" key="9">
    <source>
        <dbReference type="ARBA" id="ARBA00023049"/>
    </source>
</evidence>
<proteinExistence type="inferred from homology"/>
<evidence type="ECO:0000259" key="12">
    <source>
        <dbReference type="Pfam" id="PF02163"/>
    </source>
</evidence>
<keyword evidence="9" id="KW-0482">Metalloprotease</keyword>
<gene>
    <name evidence="13" type="ORF">MUN82_08770</name>
</gene>
<dbReference type="InterPro" id="IPR004387">
    <property type="entry name" value="Pept_M50_Zn"/>
</dbReference>
<reference evidence="13 14" key="1">
    <citation type="submission" date="2022-04" db="EMBL/GenBank/DDBJ databases">
        <title>Hymenobacter sp. isolated from the air.</title>
        <authorList>
            <person name="Won M."/>
            <person name="Lee C.-M."/>
            <person name="Woen H.-Y."/>
            <person name="Kwon S.-W."/>
        </authorList>
    </citation>
    <scope>NUCLEOTIDE SEQUENCE [LARGE SCALE GENOMIC DNA]</scope>
    <source>
        <strain evidence="14">5413 J-13</strain>
    </source>
</reference>
<evidence type="ECO:0000313" key="14">
    <source>
        <dbReference type="Proteomes" id="UP000829925"/>
    </source>
</evidence>
<evidence type="ECO:0000313" key="13">
    <source>
        <dbReference type="EMBL" id="UOR07175.1"/>
    </source>
</evidence>
<dbReference type="KEGG" id="haei:MUN82_08770"/>
<dbReference type="PANTHER" id="PTHR42837">
    <property type="entry name" value="REGULATOR OF SIGMA-E PROTEASE RSEP"/>
    <property type="match status" value="1"/>
</dbReference>
<keyword evidence="10 11" id="KW-0472">Membrane</keyword>
<evidence type="ECO:0000256" key="2">
    <source>
        <dbReference type="ARBA" id="ARBA00004141"/>
    </source>
</evidence>
<dbReference type="PANTHER" id="PTHR42837:SF2">
    <property type="entry name" value="MEMBRANE METALLOPROTEASE ARASP2, CHLOROPLASTIC-RELATED"/>
    <property type="match status" value="1"/>
</dbReference>
<protein>
    <submittedName>
        <fullName evidence="13">Site-2 protease family protein</fullName>
    </submittedName>
</protein>
<feature type="transmembrane region" description="Helical" evidence="11">
    <location>
        <begin position="78"/>
        <end position="104"/>
    </location>
</feature>
<dbReference type="GO" id="GO:0004222">
    <property type="term" value="F:metalloendopeptidase activity"/>
    <property type="evidence" value="ECO:0007669"/>
    <property type="project" value="InterPro"/>
</dbReference>
<name>A0A8T9SZ87_9BACT</name>
<dbReference type="CDD" id="cd06163">
    <property type="entry name" value="S2P-M50_PDZ_RseP-like"/>
    <property type="match status" value="1"/>
</dbReference>
<feature type="transmembrane region" description="Helical" evidence="11">
    <location>
        <begin position="213"/>
        <end position="236"/>
    </location>
</feature>
<evidence type="ECO:0000256" key="11">
    <source>
        <dbReference type="SAM" id="Phobius"/>
    </source>
</evidence>
<feature type="domain" description="Peptidase M50" evidence="12">
    <location>
        <begin position="10"/>
        <end position="230"/>
    </location>
</feature>
<evidence type="ECO:0000256" key="8">
    <source>
        <dbReference type="ARBA" id="ARBA00022989"/>
    </source>
</evidence>
<comment type="subcellular location">
    <subcellularLocation>
        <location evidence="2">Membrane</location>
        <topology evidence="2">Multi-pass membrane protein</topology>
    </subcellularLocation>
</comment>
<accession>A0A8T9SZ87</accession>
<keyword evidence="7" id="KW-0862">Zinc</keyword>
<dbReference type="Proteomes" id="UP000829925">
    <property type="component" value="Chromosome"/>
</dbReference>
<keyword evidence="4 13" id="KW-0645">Protease</keyword>
<dbReference type="RefSeq" id="WP_245096728.1">
    <property type="nucleotide sequence ID" value="NZ_CP095053.1"/>
</dbReference>
<evidence type="ECO:0000256" key="7">
    <source>
        <dbReference type="ARBA" id="ARBA00022833"/>
    </source>
</evidence>
<dbReference type="Pfam" id="PF02163">
    <property type="entry name" value="Peptidase_M50"/>
    <property type="match status" value="1"/>
</dbReference>
<organism evidence="13 14">
    <name type="scientific">Hymenobacter aerilatus</name>
    <dbReference type="NCBI Taxonomy" id="2932251"/>
    <lineage>
        <taxon>Bacteria</taxon>
        <taxon>Pseudomonadati</taxon>
        <taxon>Bacteroidota</taxon>
        <taxon>Cytophagia</taxon>
        <taxon>Cytophagales</taxon>
        <taxon>Hymenobacteraceae</taxon>
        <taxon>Hymenobacter</taxon>
    </lineage>
</organism>
<evidence type="ECO:0000256" key="10">
    <source>
        <dbReference type="ARBA" id="ARBA00023136"/>
    </source>
</evidence>
<evidence type="ECO:0000256" key="5">
    <source>
        <dbReference type="ARBA" id="ARBA00022692"/>
    </source>
</evidence>
<evidence type="ECO:0000256" key="4">
    <source>
        <dbReference type="ARBA" id="ARBA00022670"/>
    </source>
</evidence>
<keyword evidence="5 11" id="KW-0812">Transmembrane</keyword>
<dbReference type="EMBL" id="CP095053">
    <property type="protein sequence ID" value="UOR07175.1"/>
    <property type="molecule type" value="Genomic_DNA"/>
</dbReference>
<comment type="cofactor">
    <cofactor evidence="1">
        <name>Zn(2+)</name>
        <dbReference type="ChEBI" id="CHEBI:29105"/>
    </cofactor>
</comment>
<sequence length="240" mass="25633">MLSNVLLSCAVLCLLVTVHEIGHYLAALAFRIRADVFSIGFGPGVTLFRWRGTAFRLGVLPLGGYVKPREEDYEAAPAYQRVLVAAAGPLASIIFGILCVAYYVQVQQHVPYWQAVLATIGVTGKLLAMLGHKLAGVFSHPTASISSLEVADAGKASSTFTFMQQVKEGESMLYSGAISAAIGLANLLPLLPFDGGHIVVGLVEMVSRRRVPGWAQGAFALTGLALMAVLFFLSVYNDFL</sequence>
<dbReference type="AlphaFoldDB" id="A0A8T9SZ87"/>
<keyword evidence="8 11" id="KW-1133">Transmembrane helix</keyword>
<keyword evidence="6" id="KW-0378">Hydrolase</keyword>
<dbReference type="GO" id="GO:0006508">
    <property type="term" value="P:proteolysis"/>
    <property type="evidence" value="ECO:0007669"/>
    <property type="project" value="UniProtKB-KW"/>
</dbReference>
<evidence type="ECO:0000256" key="1">
    <source>
        <dbReference type="ARBA" id="ARBA00001947"/>
    </source>
</evidence>
<feature type="transmembrane region" description="Helical" evidence="11">
    <location>
        <begin position="172"/>
        <end position="193"/>
    </location>
</feature>
<keyword evidence="14" id="KW-1185">Reference proteome</keyword>
<evidence type="ECO:0000256" key="6">
    <source>
        <dbReference type="ARBA" id="ARBA00022801"/>
    </source>
</evidence>
<dbReference type="GO" id="GO:0016020">
    <property type="term" value="C:membrane"/>
    <property type="evidence" value="ECO:0007669"/>
    <property type="project" value="UniProtKB-SubCell"/>
</dbReference>
<comment type="similarity">
    <text evidence="3">Belongs to the peptidase M50B family.</text>
</comment>